<keyword evidence="2" id="KW-1185">Reference proteome</keyword>
<name>A0A0C9TE63_PAXIN</name>
<accession>A0A0C9TE63</accession>
<evidence type="ECO:0000313" key="2">
    <source>
        <dbReference type="Proteomes" id="UP000053647"/>
    </source>
</evidence>
<feature type="non-terminal residue" evidence="1">
    <location>
        <position position="1"/>
    </location>
</feature>
<dbReference type="Proteomes" id="UP000053647">
    <property type="component" value="Unassembled WGS sequence"/>
</dbReference>
<dbReference type="EMBL" id="KN819485">
    <property type="protein sequence ID" value="KIJ09238.1"/>
    <property type="molecule type" value="Genomic_DNA"/>
</dbReference>
<reference evidence="2" key="2">
    <citation type="submission" date="2015-01" db="EMBL/GenBank/DDBJ databases">
        <title>Evolutionary Origins and Diversification of the Mycorrhizal Mutualists.</title>
        <authorList>
            <consortium name="DOE Joint Genome Institute"/>
            <consortium name="Mycorrhizal Genomics Consortium"/>
            <person name="Kohler A."/>
            <person name="Kuo A."/>
            <person name="Nagy L.G."/>
            <person name="Floudas D."/>
            <person name="Copeland A."/>
            <person name="Barry K.W."/>
            <person name="Cichocki N."/>
            <person name="Veneault-Fourrey C."/>
            <person name="LaButti K."/>
            <person name="Lindquist E.A."/>
            <person name="Lipzen A."/>
            <person name="Lundell T."/>
            <person name="Morin E."/>
            <person name="Murat C."/>
            <person name="Riley R."/>
            <person name="Ohm R."/>
            <person name="Sun H."/>
            <person name="Tunlid A."/>
            <person name="Henrissat B."/>
            <person name="Grigoriev I.V."/>
            <person name="Hibbett D.S."/>
            <person name="Martin F."/>
        </authorList>
    </citation>
    <scope>NUCLEOTIDE SEQUENCE [LARGE SCALE GENOMIC DNA]</scope>
    <source>
        <strain evidence="2">ATCC 200175</strain>
    </source>
</reference>
<organism evidence="1 2">
    <name type="scientific">Paxillus involutus ATCC 200175</name>
    <dbReference type="NCBI Taxonomy" id="664439"/>
    <lineage>
        <taxon>Eukaryota</taxon>
        <taxon>Fungi</taxon>
        <taxon>Dikarya</taxon>
        <taxon>Basidiomycota</taxon>
        <taxon>Agaricomycotina</taxon>
        <taxon>Agaricomycetes</taxon>
        <taxon>Agaricomycetidae</taxon>
        <taxon>Boletales</taxon>
        <taxon>Paxilineae</taxon>
        <taxon>Paxillaceae</taxon>
        <taxon>Paxillus</taxon>
    </lineage>
</organism>
<sequence>QNVPRAVKLLRSITMIQTLNAVDKGYNPTQGTILAALKVLTMLCEALVEPFFNPMMSLKEQLRSLSKYAHLSFALYRKHRTSFMPNQLYGDTQAMIKNVVVLVAKQQHLDDSQPVYIIQDGDDRLEGVFGNARTDDHDPNMDTPRLCQKLSSAADQSTIFERRPE</sequence>
<reference evidence="1 2" key="1">
    <citation type="submission" date="2014-06" db="EMBL/GenBank/DDBJ databases">
        <authorList>
            <consortium name="DOE Joint Genome Institute"/>
            <person name="Kuo A."/>
            <person name="Kohler A."/>
            <person name="Nagy L.G."/>
            <person name="Floudas D."/>
            <person name="Copeland A."/>
            <person name="Barry K.W."/>
            <person name="Cichocki N."/>
            <person name="Veneault-Fourrey C."/>
            <person name="LaButti K."/>
            <person name="Lindquist E.A."/>
            <person name="Lipzen A."/>
            <person name="Lundell T."/>
            <person name="Morin E."/>
            <person name="Murat C."/>
            <person name="Sun H."/>
            <person name="Tunlid A."/>
            <person name="Henrissat B."/>
            <person name="Grigoriev I.V."/>
            <person name="Hibbett D.S."/>
            <person name="Martin F."/>
            <person name="Nordberg H.P."/>
            <person name="Cantor M.N."/>
            <person name="Hua S.X."/>
        </authorList>
    </citation>
    <scope>NUCLEOTIDE SEQUENCE [LARGE SCALE GENOMIC DNA]</scope>
    <source>
        <strain evidence="1 2">ATCC 200175</strain>
    </source>
</reference>
<dbReference type="HOGENOM" id="CLU_091937_0_0_1"/>
<dbReference type="AlphaFoldDB" id="A0A0C9TE63"/>
<proteinExistence type="predicted"/>
<evidence type="ECO:0000313" key="1">
    <source>
        <dbReference type="EMBL" id="KIJ09238.1"/>
    </source>
</evidence>
<dbReference type="OrthoDB" id="2691851at2759"/>
<protein>
    <submittedName>
        <fullName evidence="1">Uncharacterized protein</fullName>
    </submittedName>
</protein>
<gene>
    <name evidence="1" type="ORF">PAXINDRAFT_25304</name>
</gene>
<feature type="non-terminal residue" evidence="1">
    <location>
        <position position="165"/>
    </location>
</feature>